<evidence type="ECO:0000256" key="3">
    <source>
        <dbReference type="ARBA" id="ARBA00022448"/>
    </source>
</evidence>
<keyword evidence="4" id="KW-1003">Cell membrane</keyword>
<comment type="similarity">
    <text evidence="2">Belongs to the ABC transporter superfamily.</text>
</comment>
<evidence type="ECO:0000256" key="7">
    <source>
        <dbReference type="ARBA" id="ARBA00022970"/>
    </source>
</evidence>
<keyword evidence="8" id="KW-0472">Membrane</keyword>
<dbReference type="SMART" id="SM00382">
    <property type="entry name" value="AAA"/>
    <property type="match status" value="1"/>
</dbReference>
<dbReference type="PROSITE" id="PS00211">
    <property type="entry name" value="ABC_TRANSPORTER_1"/>
    <property type="match status" value="1"/>
</dbReference>
<evidence type="ECO:0000313" key="10">
    <source>
        <dbReference type="EMBL" id="OZG63692.1"/>
    </source>
</evidence>
<keyword evidence="11" id="KW-1185">Reference proteome</keyword>
<reference evidence="10 11" key="1">
    <citation type="journal article" date="2017" name="BMC Genomics">
        <title>Comparative genomic and phylogenomic analyses of the Bifidobacteriaceae family.</title>
        <authorList>
            <person name="Lugli G.A."/>
            <person name="Milani C."/>
            <person name="Turroni F."/>
            <person name="Duranti S."/>
            <person name="Mancabelli L."/>
            <person name="Mangifesta M."/>
            <person name="Ferrario C."/>
            <person name="Modesto M."/>
            <person name="Mattarelli P."/>
            <person name="Jiri K."/>
            <person name="van Sinderen D."/>
            <person name="Ventura M."/>
        </authorList>
    </citation>
    <scope>NUCLEOTIDE SEQUENCE [LARGE SCALE GENOMIC DNA]</scope>
    <source>
        <strain evidence="10 11">DSM 100202</strain>
    </source>
</reference>
<name>A0A261FX06_9BIFI</name>
<protein>
    <submittedName>
        <fullName evidence="10">Peptide ABC transporter ATP-binding protein</fullName>
    </submittedName>
</protein>
<dbReference type="AlphaFoldDB" id="A0A261FX06"/>
<dbReference type="SUPFAM" id="SSF52540">
    <property type="entry name" value="P-loop containing nucleoside triphosphate hydrolases"/>
    <property type="match status" value="1"/>
</dbReference>
<dbReference type="PANTHER" id="PTHR43166">
    <property type="entry name" value="AMINO ACID IMPORT ATP-BINDING PROTEIN"/>
    <property type="match status" value="1"/>
</dbReference>
<dbReference type="InterPro" id="IPR030679">
    <property type="entry name" value="ABC_ATPase_HisP-typ"/>
</dbReference>
<accession>A0A261FX06</accession>
<dbReference type="InterPro" id="IPR017871">
    <property type="entry name" value="ABC_transporter-like_CS"/>
</dbReference>
<evidence type="ECO:0000259" key="9">
    <source>
        <dbReference type="PROSITE" id="PS50893"/>
    </source>
</evidence>
<dbReference type="Proteomes" id="UP000216074">
    <property type="component" value="Unassembled WGS sequence"/>
</dbReference>
<proteinExistence type="inferred from homology"/>
<organism evidence="10 11">
    <name type="scientific">Bifidobacterium hapali</name>
    <dbReference type="NCBI Taxonomy" id="1630172"/>
    <lineage>
        <taxon>Bacteria</taxon>
        <taxon>Bacillati</taxon>
        <taxon>Actinomycetota</taxon>
        <taxon>Actinomycetes</taxon>
        <taxon>Bifidobacteriales</taxon>
        <taxon>Bifidobacteriaceae</taxon>
        <taxon>Bifidobacterium</taxon>
    </lineage>
</organism>
<sequence length="267" mass="29334">MSDRNLTARADAVTSVGASSAADATPVLLLDNIRKSFGSTQVLRGISFDIRPHEVVALLGPSGSGKSTLMKCVNLLEQVDDGQIWLGNTDITDPRANQDRIRARIGVVFQQFNLFPHMSVLKNVTLAAIKVHHWSRDRAESRALELLDRIGMRAKAGAYPDQLSGGQQQRVAIARALMTDPELLLLDEITSALDPMLVGEVLSMVAELKSQGTTILMATHEMSFAHDAADRVVLLRRGVIAENGTPREVMDESEDPETREFFAHFRH</sequence>
<feature type="domain" description="ABC transporter" evidence="9">
    <location>
        <begin position="28"/>
        <end position="262"/>
    </location>
</feature>
<evidence type="ECO:0000256" key="1">
    <source>
        <dbReference type="ARBA" id="ARBA00004202"/>
    </source>
</evidence>
<dbReference type="InterPro" id="IPR050086">
    <property type="entry name" value="MetN_ABC_transporter-like"/>
</dbReference>
<dbReference type="GO" id="GO:0016887">
    <property type="term" value="F:ATP hydrolysis activity"/>
    <property type="evidence" value="ECO:0007669"/>
    <property type="project" value="InterPro"/>
</dbReference>
<dbReference type="Pfam" id="PF00005">
    <property type="entry name" value="ABC_tran"/>
    <property type="match status" value="1"/>
</dbReference>
<evidence type="ECO:0000256" key="8">
    <source>
        <dbReference type="ARBA" id="ARBA00023136"/>
    </source>
</evidence>
<evidence type="ECO:0000256" key="2">
    <source>
        <dbReference type="ARBA" id="ARBA00005417"/>
    </source>
</evidence>
<dbReference type="PROSITE" id="PS50893">
    <property type="entry name" value="ABC_TRANSPORTER_2"/>
    <property type="match status" value="1"/>
</dbReference>
<evidence type="ECO:0000313" key="11">
    <source>
        <dbReference type="Proteomes" id="UP000216074"/>
    </source>
</evidence>
<keyword evidence="5" id="KW-0547">Nucleotide-binding</keyword>
<comment type="caution">
    <text evidence="10">The sequence shown here is derived from an EMBL/GenBank/DDBJ whole genome shotgun (WGS) entry which is preliminary data.</text>
</comment>
<dbReference type="Gene3D" id="3.40.50.300">
    <property type="entry name" value="P-loop containing nucleotide triphosphate hydrolases"/>
    <property type="match status" value="1"/>
</dbReference>
<evidence type="ECO:0000256" key="5">
    <source>
        <dbReference type="ARBA" id="ARBA00022741"/>
    </source>
</evidence>
<evidence type="ECO:0000256" key="6">
    <source>
        <dbReference type="ARBA" id="ARBA00022840"/>
    </source>
</evidence>
<gene>
    <name evidence="10" type="ORF">BHAP_1717</name>
</gene>
<dbReference type="RefSeq" id="WP_244569364.1">
    <property type="nucleotide sequence ID" value="NZ_MWWY01000033.1"/>
</dbReference>
<dbReference type="InterPro" id="IPR003593">
    <property type="entry name" value="AAA+_ATPase"/>
</dbReference>
<dbReference type="GO" id="GO:0015424">
    <property type="term" value="F:ABC-type amino acid transporter activity"/>
    <property type="evidence" value="ECO:0007669"/>
    <property type="project" value="InterPro"/>
</dbReference>
<dbReference type="GO" id="GO:0005524">
    <property type="term" value="F:ATP binding"/>
    <property type="evidence" value="ECO:0007669"/>
    <property type="project" value="UniProtKB-KW"/>
</dbReference>
<keyword evidence="3" id="KW-0813">Transport</keyword>
<dbReference type="InterPro" id="IPR027417">
    <property type="entry name" value="P-loop_NTPase"/>
</dbReference>
<keyword evidence="7" id="KW-0029">Amino-acid transport</keyword>
<dbReference type="PIRSF" id="PIRSF039085">
    <property type="entry name" value="ABC_ATPase_HisP"/>
    <property type="match status" value="1"/>
</dbReference>
<dbReference type="PANTHER" id="PTHR43166:SF9">
    <property type="entry name" value="GLUTAMATE_ASPARTATE IMPORT ATP-BINDING PROTEIN GLTL"/>
    <property type="match status" value="1"/>
</dbReference>
<keyword evidence="6 10" id="KW-0067">ATP-binding</keyword>
<dbReference type="GO" id="GO:0005886">
    <property type="term" value="C:plasma membrane"/>
    <property type="evidence" value="ECO:0007669"/>
    <property type="project" value="UniProtKB-SubCell"/>
</dbReference>
<dbReference type="InterPro" id="IPR003439">
    <property type="entry name" value="ABC_transporter-like_ATP-bd"/>
</dbReference>
<comment type="subcellular location">
    <subcellularLocation>
        <location evidence="1">Cell membrane</location>
        <topology evidence="1">Peripheral membrane protein</topology>
    </subcellularLocation>
</comment>
<evidence type="ECO:0000256" key="4">
    <source>
        <dbReference type="ARBA" id="ARBA00022475"/>
    </source>
</evidence>
<dbReference type="EMBL" id="MWWY01000033">
    <property type="protein sequence ID" value="OZG63692.1"/>
    <property type="molecule type" value="Genomic_DNA"/>
</dbReference>